<feature type="compositionally biased region" description="Polar residues" evidence="1">
    <location>
        <begin position="49"/>
        <end position="60"/>
    </location>
</feature>
<name>A0A820VBX0_9BILA</name>
<dbReference type="Proteomes" id="UP000663862">
    <property type="component" value="Unassembled WGS sequence"/>
</dbReference>
<evidence type="ECO:0000256" key="1">
    <source>
        <dbReference type="SAM" id="MobiDB-lite"/>
    </source>
</evidence>
<dbReference type="AlphaFoldDB" id="A0A820VBX0"/>
<dbReference type="EMBL" id="CAJOBQ010001574">
    <property type="protein sequence ID" value="CAF4498748.1"/>
    <property type="molecule type" value="Genomic_DNA"/>
</dbReference>
<gene>
    <name evidence="2" type="ORF">TSG867_LOCUS20916</name>
</gene>
<evidence type="ECO:0000313" key="3">
    <source>
        <dbReference type="Proteomes" id="UP000663862"/>
    </source>
</evidence>
<reference evidence="2" key="1">
    <citation type="submission" date="2021-02" db="EMBL/GenBank/DDBJ databases">
        <authorList>
            <person name="Nowell W R."/>
        </authorList>
    </citation>
    <scope>NUCLEOTIDE SEQUENCE</scope>
</reference>
<comment type="caution">
    <text evidence="2">The sequence shown here is derived from an EMBL/GenBank/DDBJ whole genome shotgun (WGS) entry which is preliminary data.</text>
</comment>
<feature type="region of interest" description="Disordered" evidence="1">
    <location>
        <begin position="41"/>
        <end position="60"/>
    </location>
</feature>
<evidence type="ECO:0000313" key="2">
    <source>
        <dbReference type="EMBL" id="CAF4498748.1"/>
    </source>
</evidence>
<organism evidence="2 3">
    <name type="scientific">Rotaria socialis</name>
    <dbReference type="NCBI Taxonomy" id="392032"/>
    <lineage>
        <taxon>Eukaryota</taxon>
        <taxon>Metazoa</taxon>
        <taxon>Spiralia</taxon>
        <taxon>Gnathifera</taxon>
        <taxon>Rotifera</taxon>
        <taxon>Eurotatoria</taxon>
        <taxon>Bdelloidea</taxon>
        <taxon>Philodinida</taxon>
        <taxon>Philodinidae</taxon>
        <taxon>Rotaria</taxon>
    </lineage>
</organism>
<protein>
    <submittedName>
        <fullName evidence="2">Uncharacterized protein</fullName>
    </submittedName>
</protein>
<accession>A0A820VBX0</accession>
<proteinExistence type="predicted"/>
<sequence length="83" mass="8710">MILAAANTPACLILSPKTFLNHLACRINSCVSTMSDPTGATKPFDKQNKTGSHGSTNSAGLTSNLTAAFISREASICNFNPYC</sequence>